<keyword evidence="2" id="KW-1185">Reference proteome</keyword>
<dbReference type="AlphaFoldDB" id="A0AAV4WS37"/>
<name>A0AAV4WS37_CAEEX</name>
<organism evidence="1 2">
    <name type="scientific">Caerostris extrusa</name>
    <name type="common">Bark spider</name>
    <name type="synonym">Caerostris bankana</name>
    <dbReference type="NCBI Taxonomy" id="172846"/>
    <lineage>
        <taxon>Eukaryota</taxon>
        <taxon>Metazoa</taxon>
        <taxon>Ecdysozoa</taxon>
        <taxon>Arthropoda</taxon>
        <taxon>Chelicerata</taxon>
        <taxon>Arachnida</taxon>
        <taxon>Araneae</taxon>
        <taxon>Araneomorphae</taxon>
        <taxon>Entelegynae</taxon>
        <taxon>Araneoidea</taxon>
        <taxon>Araneidae</taxon>
        <taxon>Caerostris</taxon>
    </lineage>
</organism>
<dbReference type="EMBL" id="BPLR01016672">
    <property type="protein sequence ID" value="GIY85657.1"/>
    <property type="molecule type" value="Genomic_DNA"/>
</dbReference>
<comment type="caution">
    <text evidence="1">The sequence shown here is derived from an EMBL/GenBank/DDBJ whole genome shotgun (WGS) entry which is preliminary data.</text>
</comment>
<evidence type="ECO:0000313" key="2">
    <source>
        <dbReference type="Proteomes" id="UP001054945"/>
    </source>
</evidence>
<reference evidence="1 2" key="1">
    <citation type="submission" date="2021-06" db="EMBL/GenBank/DDBJ databases">
        <title>Caerostris extrusa draft genome.</title>
        <authorList>
            <person name="Kono N."/>
            <person name="Arakawa K."/>
        </authorList>
    </citation>
    <scope>NUCLEOTIDE SEQUENCE [LARGE SCALE GENOMIC DNA]</scope>
</reference>
<dbReference type="Proteomes" id="UP001054945">
    <property type="component" value="Unassembled WGS sequence"/>
</dbReference>
<accession>A0AAV4WS37</accession>
<proteinExistence type="predicted"/>
<gene>
    <name evidence="1" type="ORF">CEXT_652001</name>
</gene>
<protein>
    <submittedName>
        <fullName evidence="1">Uncharacterized protein</fullName>
    </submittedName>
</protein>
<sequence>MNLKINEFRQFAEMNRKIHFSELTGHLIDLDYPLWVQPNQSKSHLHLDLQLMSLSPHLGVECEGHPPLEDSQGEALAKWIWRRQSNETVFVAKEVDEDK</sequence>
<evidence type="ECO:0000313" key="1">
    <source>
        <dbReference type="EMBL" id="GIY85657.1"/>
    </source>
</evidence>